<feature type="binding site" evidence="8">
    <location>
        <position position="174"/>
    </location>
    <ligand>
        <name>Zn(2+)</name>
        <dbReference type="ChEBI" id="CHEBI:29105"/>
        <label>1</label>
    </ligand>
</feature>
<dbReference type="GO" id="GO:0004177">
    <property type="term" value="F:aminopeptidase activity"/>
    <property type="evidence" value="ECO:0007669"/>
    <property type="project" value="UniProtKB-UniRule"/>
</dbReference>
<keyword evidence="4 8" id="KW-0479">Metal-binding</keyword>
<organism evidence="9">
    <name type="scientific">uncultured Eubacteriales bacterium</name>
    <dbReference type="NCBI Taxonomy" id="172733"/>
    <lineage>
        <taxon>Bacteria</taxon>
        <taxon>Bacillati</taxon>
        <taxon>Bacillota</taxon>
        <taxon>Clostridia</taxon>
        <taxon>Eubacteriales</taxon>
        <taxon>environmental samples</taxon>
    </lineage>
</organism>
<feature type="binding site" evidence="8">
    <location>
        <position position="174"/>
    </location>
    <ligand>
        <name>Zn(2+)</name>
        <dbReference type="ChEBI" id="CHEBI:29105"/>
        <label>2</label>
    </ligand>
</feature>
<dbReference type="PANTHER" id="PTHR32481">
    <property type="entry name" value="AMINOPEPTIDASE"/>
    <property type="match status" value="1"/>
</dbReference>
<evidence type="ECO:0000256" key="2">
    <source>
        <dbReference type="ARBA" id="ARBA00022438"/>
    </source>
</evidence>
<comment type="cofactor">
    <cofactor evidence="8">
        <name>a divalent metal cation</name>
        <dbReference type="ChEBI" id="CHEBI:60240"/>
    </cofactor>
    <text evidence="8">Binds 2 divalent metal cations per subunit.</text>
</comment>
<evidence type="ECO:0000256" key="1">
    <source>
        <dbReference type="ARBA" id="ARBA00006272"/>
    </source>
</evidence>
<dbReference type="GO" id="GO:0046872">
    <property type="term" value="F:metal ion binding"/>
    <property type="evidence" value="ECO:0007669"/>
    <property type="project" value="UniProtKB-UniRule"/>
</dbReference>
<dbReference type="Gene3D" id="2.40.30.40">
    <property type="entry name" value="Peptidase M42, domain 2"/>
    <property type="match status" value="1"/>
</dbReference>
<feature type="active site" description="Proton acceptor" evidence="7">
    <location>
        <position position="202"/>
    </location>
</feature>
<evidence type="ECO:0000256" key="4">
    <source>
        <dbReference type="ARBA" id="ARBA00022723"/>
    </source>
</evidence>
<accession>A0A212JV69</accession>
<dbReference type="CDD" id="cd05656">
    <property type="entry name" value="M42_Frv"/>
    <property type="match status" value="1"/>
</dbReference>
<evidence type="ECO:0000256" key="3">
    <source>
        <dbReference type="ARBA" id="ARBA00022670"/>
    </source>
</evidence>
<keyword evidence="3" id="KW-0645">Protease</keyword>
<dbReference type="Gene3D" id="3.40.630.10">
    <property type="entry name" value="Zn peptidases"/>
    <property type="match status" value="1"/>
</dbReference>
<comment type="similarity">
    <text evidence="1 6">Belongs to the peptidase M42 family.</text>
</comment>
<protein>
    <submittedName>
        <fullName evidence="9">M42 glutamyl aminopeptidase</fullName>
    </submittedName>
</protein>
<reference evidence="9" key="1">
    <citation type="submission" date="2016-04" db="EMBL/GenBank/DDBJ databases">
        <authorList>
            <person name="Evans L.H."/>
            <person name="Alamgir A."/>
            <person name="Owens N."/>
            <person name="Weber N.D."/>
            <person name="Virtaneva K."/>
            <person name="Barbian K."/>
            <person name="Babar A."/>
            <person name="Rosenke K."/>
        </authorList>
    </citation>
    <scope>NUCLEOTIDE SEQUENCE</scope>
    <source>
        <strain evidence="9">86</strain>
    </source>
</reference>
<dbReference type="PIRSF" id="PIRSF001123">
    <property type="entry name" value="PepA_GA"/>
    <property type="match status" value="1"/>
</dbReference>
<evidence type="ECO:0000256" key="8">
    <source>
        <dbReference type="PIRSR" id="PIRSR001123-2"/>
    </source>
</evidence>
<feature type="binding site" evidence="8">
    <location>
        <position position="64"/>
    </location>
    <ligand>
        <name>Zn(2+)</name>
        <dbReference type="ChEBI" id="CHEBI:29105"/>
        <label>1</label>
    </ligand>
</feature>
<dbReference type="InterPro" id="IPR051464">
    <property type="entry name" value="Peptidase_M42_aminopept"/>
</dbReference>
<keyword evidence="5" id="KW-0378">Hydrolase</keyword>
<feature type="binding site" evidence="8">
    <location>
        <position position="203"/>
    </location>
    <ligand>
        <name>Zn(2+)</name>
        <dbReference type="ChEBI" id="CHEBI:29105"/>
        <label>2</label>
    </ligand>
</feature>
<dbReference type="PANTHER" id="PTHR32481:SF5">
    <property type="entry name" value="ENDOGLUCANASE"/>
    <property type="match status" value="1"/>
</dbReference>
<feature type="binding site" evidence="8">
    <location>
        <position position="313"/>
    </location>
    <ligand>
        <name>Zn(2+)</name>
        <dbReference type="ChEBI" id="CHEBI:29105"/>
        <label>2</label>
    </ligand>
</feature>
<feature type="binding site" evidence="8">
    <location>
        <position position="225"/>
    </location>
    <ligand>
        <name>Zn(2+)</name>
        <dbReference type="ChEBI" id="CHEBI:29105"/>
        <label>1</label>
    </ligand>
</feature>
<dbReference type="SUPFAM" id="SSF53187">
    <property type="entry name" value="Zn-dependent exopeptidases"/>
    <property type="match status" value="1"/>
</dbReference>
<dbReference type="InterPro" id="IPR008007">
    <property type="entry name" value="Peptidase_M42"/>
</dbReference>
<proteinExistence type="inferred from homology"/>
<evidence type="ECO:0000256" key="7">
    <source>
        <dbReference type="PIRSR" id="PIRSR001123-1"/>
    </source>
</evidence>
<dbReference type="GO" id="GO:0006508">
    <property type="term" value="P:proteolysis"/>
    <property type="evidence" value="ECO:0007669"/>
    <property type="project" value="UniProtKB-KW"/>
</dbReference>
<evidence type="ECO:0000313" key="9">
    <source>
        <dbReference type="EMBL" id="SBW03341.1"/>
    </source>
</evidence>
<gene>
    <name evidence="9" type="ORF">KL86CLO1_11767</name>
</gene>
<keyword evidence="2 9" id="KW-0031">Aminopeptidase</keyword>
<name>A0A212JV69_9FIRM</name>
<evidence type="ECO:0000256" key="5">
    <source>
        <dbReference type="ARBA" id="ARBA00022801"/>
    </source>
</evidence>
<dbReference type="AlphaFoldDB" id="A0A212JV69"/>
<dbReference type="InterPro" id="IPR023367">
    <property type="entry name" value="Peptidase_M42_dom2"/>
</dbReference>
<evidence type="ECO:0000256" key="6">
    <source>
        <dbReference type="PIRNR" id="PIRNR001123"/>
    </source>
</evidence>
<dbReference type="Pfam" id="PF05343">
    <property type="entry name" value="Peptidase_M42"/>
    <property type="match status" value="1"/>
</dbReference>
<sequence length="344" mass="37516">MLTETIQELCLLSGVSSYEDEVRAYIKEKAVPYADELRVDAMGTLIVFKKGKRPTGNKLLLAAHMDEVGLMVRRITDEGYLKFDCVGGIDRRVLLGKKVLLGKGKIPGVIGLKAIHLTTAEEREKLPKLEDYYIDIGAKDKETAEKHTFVGDFAAFESDCVLFGDGLIKAKALDDRVGCAIMLELLKEDLPMDCTFAFTVQEEVGCRGAHGAAFSVAPKVALILETTTAADLAGMEGHKQVCAPGKGPVVPFMDGGSVADRGLFELLRDLAEKNDIPWQTKHFIAGGNDASVIQRSREGVRTVVMSAAVRYLHAPSSVAAVRDFDHMLSLARLFIDAISQEEEE</sequence>
<dbReference type="SUPFAM" id="SSF101821">
    <property type="entry name" value="Aminopeptidase/glucanase lid domain"/>
    <property type="match status" value="1"/>
</dbReference>
<dbReference type="EMBL" id="FLUN01000001">
    <property type="protein sequence ID" value="SBW03341.1"/>
    <property type="molecule type" value="Genomic_DNA"/>
</dbReference>